<sequence length="65" mass="7294">MIWFSMGSAQTLFATSLLILTIMYVNTITGIEPVALQILEMEGGGIELESVDDDAKARFEEWLKR</sequence>
<reference evidence="1" key="1">
    <citation type="submission" date="2020-06" db="EMBL/GenBank/DDBJ databases">
        <title>Unique genomic features of the anaerobic methanotrophic archaea.</title>
        <authorList>
            <person name="Chadwick G.L."/>
            <person name="Skennerton C.T."/>
            <person name="Laso-Perez R."/>
            <person name="Leu A.O."/>
            <person name="Speth D.R."/>
            <person name="Yu H."/>
            <person name="Morgan-Lang C."/>
            <person name="Hatzenpichler R."/>
            <person name="Goudeau D."/>
            <person name="Malmstrom R."/>
            <person name="Brazelton W.J."/>
            <person name="Woyke T."/>
            <person name="Hallam S.J."/>
            <person name="Tyson G.W."/>
            <person name="Wegener G."/>
            <person name="Boetius A."/>
            <person name="Orphan V."/>
        </authorList>
    </citation>
    <scope>NUCLEOTIDE SEQUENCE</scope>
</reference>
<evidence type="ECO:0000313" key="1">
    <source>
        <dbReference type="EMBL" id="QNO58241.1"/>
    </source>
</evidence>
<gene>
    <name evidence="1" type="ORF">DKLEMCON_00023</name>
</gene>
<organism evidence="1">
    <name type="scientific">Candidatus Methanophaga sp. ANME-1 ERB7</name>
    <dbReference type="NCBI Taxonomy" id="2759913"/>
    <lineage>
        <taxon>Archaea</taxon>
        <taxon>Methanobacteriati</taxon>
        <taxon>Methanobacteriota</taxon>
        <taxon>Stenosarchaea group</taxon>
        <taxon>Methanomicrobia</taxon>
        <taxon>Candidatus Methanophagales</taxon>
        <taxon>Candidatus Methanophagaceae</taxon>
        <taxon>Candidatus Methanophaga</taxon>
    </lineage>
</organism>
<dbReference type="AlphaFoldDB" id="A0A7G9ZDA7"/>
<dbReference type="EMBL" id="MT631717">
    <property type="protein sequence ID" value="QNO58241.1"/>
    <property type="molecule type" value="Genomic_DNA"/>
</dbReference>
<protein>
    <submittedName>
        <fullName evidence="1">Uncharacterized protein</fullName>
    </submittedName>
</protein>
<accession>A0A7G9ZDA7</accession>
<name>A0A7G9ZDA7_9EURY</name>
<proteinExistence type="predicted"/>